<keyword evidence="1" id="KW-0812">Transmembrane</keyword>
<dbReference type="EMBL" id="JACHXG010000023">
    <property type="protein sequence ID" value="MBB3092359.1"/>
    <property type="molecule type" value="Genomic_DNA"/>
</dbReference>
<evidence type="ECO:0000313" key="3">
    <source>
        <dbReference type="Proteomes" id="UP000577707"/>
    </source>
</evidence>
<keyword evidence="1" id="KW-1133">Transmembrane helix</keyword>
<organism evidence="2 3">
    <name type="scientific">Nocardioides albus</name>
    <dbReference type="NCBI Taxonomy" id="1841"/>
    <lineage>
        <taxon>Bacteria</taxon>
        <taxon>Bacillati</taxon>
        <taxon>Actinomycetota</taxon>
        <taxon>Actinomycetes</taxon>
        <taxon>Propionibacteriales</taxon>
        <taxon>Nocardioidaceae</taxon>
        <taxon>Nocardioides</taxon>
    </lineage>
</organism>
<keyword evidence="3" id="KW-1185">Reference proteome</keyword>
<proteinExistence type="predicted"/>
<dbReference type="Proteomes" id="UP000577707">
    <property type="component" value="Unassembled WGS sequence"/>
</dbReference>
<gene>
    <name evidence="2" type="ORF">FHS12_005339</name>
</gene>
<name>A0A7W5AAF6_9ACTN</name>
<dbReference type="AlphaFoldDB" id="A0A7W5AAF6"/>
<keyword evidence="1" id="KW-0472">Membrane</keyword>
<comment type="caution">
    <text evidence="2">The sequence shown here is derived from an EMBL/GenBank/DDBJ whole genome shotgun (WGS) entry which is preliminary data.</text>
</comment>
<protein>
    <submittedName>
        <fullName evidence="2">Uncharacterized protein</fullName>
    </submittedName>
</protein>
<sequence length="35" mass="3726">MTRQVQLFFSAVGILLIAYFAAAGLVTVVQAVIQS</sequence>
<evidence type="ECO:0000256" key="1">
    <source>
        <dbReference type="SAM" id="Phobius"/>
    </source>
</evidence>
<feature type="transmembrane region" description="Helical" evidence="1">
    <location>
        <begin position="7"/>
        <end position="33"/>
    </location>
</feature>
<accession>A0A7W5AAF6</accession>
<reference evidence="2 3" key="1">
    <citation type="submission" date="2020-08" db="EMBL/GenBank/DDBJ databases">
        <title>Genomic Encyclopedia of Type Strains, Phase III (KMG-III): the genomes of soil and plant-associated and newly described type strains.</title>
        <authorList>
            <person name="Whitman W."/>
        </authorList>
    </citation>
    <scope>NUCLEOTIDE SEQUENCE [LARGE SCALE GENOMIC DNA]</scope>
    <source>
        <strain evidence="2 3">CECT 3302</strain>
    </source>
</reference>
<evidence type="ECO:0000313" key="2">
    <source>
        <dbReference type="EMBL" id="MBB3092359.1"/>
    </source>
</evidence>